<name>A0ACB8EN20_9SAUR</name>
<accession>A0ACB8EN20</accession>
<proteinExistence type="predicted"/>
<comment type="caution">
    <text evidence="1">The sequence shown here is derived from an EMBL/GenBank/DDBJ whole genome shotgun (WGS) entry which is preliminary data.</text>
</comment>
<organism evidence="1 2">
    <name type="scientific">Sphaerodactylus townsendi</name>
    <dbReference type="NCBI Taxonomy" id="933632"/>
    <lineage>
        <taxon>Eukaryota</taxon>
        <taxon>Metazoa</taxon>
        <taxon>Chordata</taxon>
        <taxon>Craniata</taxon>
        <taxon>Vertebrata</taxon>
        <taxon>Euteleostomi</taxon>
        <taxon>Lepidosauria</taxon>
        <taxon>Squamata</taxon>
        <taxon>Bifurcata</taxon>
        <taxon>Gekkota</taxon>
        <taxon>Sphaerodactylidae</taxon>
        <taxon>Sphaerodactylus</taxon>
    </lineage>
</organism>
<sequence length="368" mass="41517">MAEISRAASSSNLAGLEEELTCSICLCLFERPVTTPCGHNFCSPCLEMIWGDGAETFRCPQCRSAFDSRPELKPNTVLCRVVEQLQGTQGGDPSAEEQTGWGPSKPPRVACDSCPQHAEAAKTCLTCMASFCQEHLKPHLDSPAFQGHQLCSPMKDLQQRKCQAHNKLMEFYCKEHAACICCICLVKHKMCTAAPLQEAKGTKESQLKNRLTELYSLNEKASQSLDQVRVQQKQISETAARKMELLRAEFQEMIALMKEEEKTAMSKIVAEEKRVQDKFDYVYTILGRKQKEIQGERDRIEIILTEDDDIAFLKNVAKLRQSSIKDVFIPRIDLDQNLIHTVYQKTFGIKETVKQLLAFPLEMKAEGT</sequence>
<gene>
    <name evidence="1" type="ORF">K3G42_032552</name>
</gene>
<protein>
    <submittedName>
        <fullName evidence="1">Uncharacterized protein</fullName>
    </submittedName>
</protein>
<keyword evidence="2" id="KW-1185">Reference proteome</keyword>
<evidence type="ECO:0000313" key="1">
    <source>
        <dbReference type="EMBL" id="KAH7993883.1"/>
    </source>
</evidence>
<dbReference type="EMBL" id="CM037616">
    <property type="protein sequence ID" value="KAH7993883.1"/>
    <property type="molecule type" value="Genomic_DNA"/>
</dbReference>
<dbReference type="Proteomes" id="UP000827872">
    <property type="component" value="Linkage Group LG03"/>
</dbReference>
<reference evidence="1" key="1">
    <citation type="submission" date="2021-08" db="EMBL/GenBank/DDBJ databases">
        <title>The first chromosome-level gecko genome reveals the dynamic sex chromosomes of Neotropical dwarf geckos (Sphaerodactylidae: Sphaerodactylus).</title>
        <authorList>
            <person name="Pinto B.J."/>
            <person name="Keating S.E."/>
            <person name="Gamble T."/>
        </authorList>
    </citation>
    <scope>NUCLEOTIDE SEQUENCE</scope>
    <source>
        <strain evidence="1">TG3544</strain>
    </source>
</reference>
<evidence type="ECO:0000313" key="2">
    <source>
        <dbReference type="Proteomes" id="UP000827872"/>
    </source>
</evidence>